<gene>
    <name evidence="1" type="ORF">CFX0092_A0127</name>
</gene>
<name>A0A160T008_9CHLR</name>
<reference evidence="1" key="1">
    <citation type="submission" date="2016-01" db="EMBL/GenBank/DDBJ databases">
        <authorList>
            <person name="Mcilroy J.S."/>
            <person name="Karst M S."/>
            <person name="Albertsen M."/>
        </authorList>
    </citation>
    <scope>NUCLEOTIDE SEQUENCE</scope>
    <source>
        <strain evidence="1">Cfx-K</strain>
    </source>
</reference>
<keyword evidence="2" id="KW-1185">Reference proteome</keyword>
<dbReference type="Proteomes" id="UP000215027">
    <property type="component" value="Chromosome I"/>
</dbReference>
<proteinExistence type="predicted"/>
<organism evidence="1 2">
    <name type="scientific">Candidatus Promineifilum breve</name>
    <dbReference type="NCBI Taxonomy" id="1806508"/>
    <lineage>
        <taxon>Bacteria</taxon>
        <taxon>Bacillati</taxon>
        <taxon>Chloroflexota</taxon>
        <taxon>Ardenticatenia</taxon>
        <taxon>Candidatus Promineifilales</taxon>
        <taxon>Candidatus Promineifilaceae</taxon>
        <taxon>Candidatus Promineifilum</taxon>
    </lineage>
</organism>
<dbReference type="RefSeq" id="WP_095041670.1">
    <property type="nucleotide sequence ID" value="NZ_LN890655.1"/>
</dbReference>
<dbReference type="KEGG" id="pbf:CFX0092_A0127"/>
<protein>
    <submittedName>
        <fullName evidence="1">Uncharacterized protein</fullName>
    </submittedName>
</protein>
<evidence type="ECO:0000313" key="1">
    <source>
        <dbReference type="EMBL" id="CUS02008.2"/>
    </source>
</evidence>
<sequence>MPEAHYQPGQSFALQFAWRLPPGDYLRAIFQADVVELVPGADKYIIRLSRLLAGREDDAEGQVKALDALEGDYWDMVRGLTGRTITIAYEADDGRPLYLRLATLTGEHNFFSRYEDAAVIARGLAARRRHNDAADTTE</sequence>
<evidence type="ECO:0000313" key="2">
    <source>
        <dbReference type="Proteomes" id="UP000215027"/>
    </source>
</evidence>
<accession>A0A160T008</accession>
<dbReference type="AlphaFoldDB" id="A0A160T008"/>
<dbReference type="EMBL" id="LN890655">
    <property type="protein sequence ID" value="CUS02008.2"/>
    <property type="molecule type" value="Genomic_DNA"/>
</dbReference>